<protein>
    <submittedName>
        <fullName evidence="1">Uncharacterized protein</fullName>
    </submittedName>
</protein>
<dbReference type="EMBL" id="CP097506">
    <property type="protein sequence ID" value="URD95108.1"/>
    <property type="molecule type" value="Genomic_DNA"/>
</dbReference>
<proteinExistence type="predicted"/>
<evidence type="ECO:0000313" key="2">
    <source>
        <dbReference type="Proteomes" id="UP001055439"/>
    </source>
</evidence>
<name>A0A9E7FGG7_9LILI</name>
<organism evidence="1 2">
    <name type="scientific">Musa troglodytarum</name>
    <name type="common">fe'i banana</name>
    <dbReference type="NCBI Taxonomy" id="320322"/>
    <lineage>
        <taxon>Eukaryota</taxon>
        <taxon>Viridiplantae</taxon>
        <taxon>Streptophyta</taxon>
        <taxon>Embryophyta</taxon>
        <taxon>Tracheophyta</taxon>
        <taxon>Spermatophyta</taxon>
        <taxon>Magnoliopsida</taxon>
        <taxon>Liliopsida</taxon>
        <taxon>Zingiberales</taxon>
        <taxon>Musaceae</taxon>
        <taxon>Musa</taxon>
    </lineage>
</organism>
<accession>A0A9E7FGG7</accession>
<reference evidence="1" key="1">
    <citation type="submission" date="2022-05" db="EMBL/GenBank/DDBJ databases">
        <title>The Musa troglodytarum L. genome provides insights into the mechanism of non-climacteric behaviour and enrichment of carotenoids.</title>
        <authorList>
            <person name="Wang J."/>
        </authorList>
    </citation>
    <scope>NUCLEOTIDE SEQUENCE</scope>
    <source>
        <tissue evidence="1">Leaf</tissue>
    </source>
</reference>
<evidence type="ECO:0000313" key="1">
    <source>
        <dbReference type="EMBL" id="URD95108.1"/>
    </source>
</evidence>
<sequence length="107" mass="12540">MELRIVLRFHLSQLPILLCPFCWDQEKEKEMLRNKNWDLQGVKQVTGVIATDTAGDVVLDIERLKGSSNKCLGMVMSKMWMRQPKRLSLKKCKWKNSVSEQHTPVRR</sequence>
<gene>
    <name evidence="1" type="ORF">MUK42_20081</name>
</gene>
<dbReference type="Proteomes" id="UP001055439">
    <property type="component" value="Chromosome 4"/>
</dbReference>
<dbReference type="AlphaFoldDB" id="A0A9E7FGG7"/>
<keyword evidence="2" id="KW-1185">Reference proteome</keyword>